<dbReference type="AlphaFoldDB" id="A0A2V3ILT0"/>
<feature type="domain" description="DDE-1" evidence="1">
    <location>
        <begin position="171"/>
        <end position="281"/>
    </location>
</feature>
<organism evidence="2 3">
    <name type="scientific">Gracilariopsis chorda</name>
    <dbReference type="NCBI Taxonomy" id="448386"/>
    <lineage>
        <taxon>Eukaryota</taxon>
        <taxon>Rhodophyta</taxon>
        <taxon>Florideophyceae</taxon>
        <taxon>Rhodymeniophycidae</taxon>
        <taxon>Gracilariales</taxon>
        <taxon>Gracilariaceae</taxon>
        <taxon>Gracilariopsis</taxon>
    </lineage>
</organism>
<dbReference type="InterPro" id="IPR050863">
    <property type="entry name" value="CenT-Element_Derived"/>
</dbReference>
<evidence type="ECO:0000259" key="1">
    <source>
        <dbReference type="Pfam" id="PF03184"/>
    </source>
</evidence>
<dbReference type="InterPro" id="IPR004875">
    <property type="entry name" value="DDE_SF_endonuclease_dom"/>
</dbReference>
<dbReference type="EMBL" id="NBIV01000139">
    <property type="protein sequence ID" value="PXF43044.1"/>
    <property type="molecule type" value="Genomic_DNA"/>
</dbReference>
<comment type="caution">
    <text evidence="2">The sequence shown here is derived from an EMBL/GenBank/DDBJ whole genome shotgun (WGS) entry which is preliminary data.</text>
</comment>
<dbReference type="OrthoDB" id="12619at2759"/>
<dbReference type="PANTHER" id="PTHR19303:SF73">
    <property type="entry name" value="PROTEIN PDC2"/>
    <property type="match status" value="1"/>
</dbReference>
<keyword evidence="3" id="KW-1185">Reference proteome</keyword>
<gene>
    <name evidence="2" type="ORF">BWQ96_07191</name>
</gene>
<proteinExistence type="predicted"/>
<name>A0A2V3ILT0_9FLOR</name>
<protein>
    <submittedName>
        <fullName evidence="2">Tigger transposable element-derived protein 4</fullName>
    </submittedName>
</protein>
<evidence type="ECO:0000313" key="2">
    <source>
        <dbReference type="EMBL" id="PXF43044.1"/>
    </source>
</evidence>
<dbReference type="PANTHER" id="PTHR19303">
    <property type="entry name" value="TRANSPOSON"/>
    <property type="match status" value="1"/>
</dbReference>
<accession>A0A2V3ILT0</accession>
<sequence length="487" mass="55698">MAMNLQNCSILKRRRLKPGSYPQNEHALTTYINDVILYLRHEFLFQESVVQERSLRIREEMVKKVTARVVEYTEEHSQKHINEAQHLQILVASHLWYHKYMIRNGFSSKKGAGRSKHFEEYVVDKARHNMKREVTHYPLSRIMSTDEVALLYISLPSHAISQNGTSYERVKDRLNAMLTTFADGTKAPLTIIGKSKRPRSFPWHFNGQQDLNIYYMSQQNDWNTKNIWNQVVVGFDKFAMLQGETFIDVIDNCSAHNIEYQSSANLNSFLPLNLTSQLQPSMLLSEAHSSHKKTAQTALYRGELYLNAEKGPETVVEGDVLNALQYKDTQDHPTSSLASDIAELNATGVLPQVYSQEMGHMMEVEQSLPVAETISDKTAFMEAVAIGFQDISAFNEAGSTVEDQNCHDDEPSFVPAETPRHSKPSLLRYRSALQGAFTELDGAMLQEDFIQSQTPMKLKLLPEELDRARKLQRDNMRQSRLDAFCKE</sequence>
<dbReference type="Proteomes" id="UP000247409">
    <property type="component" value="Unassembled WGS sequence"/>
</dbReference>
<evidence type="ECO:0000313" key="3">
    <source>
        <dbReference type="Proteomes" id="UP000247409"/>
    </source>
</evidence>
<dbReference type="GO" id="GO:0003677">
    <property type="term" value="F:DNA binding"/>
    <property type="evidence" value="ECO:0007669"/>
    <property type="project" value="TreeGrafter"/>
</dbReference>
<dbReference type="Pfam" id="PF03184">
    <property type="entry name" value="DDE_1"/>
    <property type="match status" value="1"/>
</dbReference>
<reference evidence="2 3" key="1">
    <citation type="journal article" date="2018" name="Mol. Biol. Evol.">
        <title>Analysis of the draft genome of the red seaweed Gracilariopsis chorda provides insights into genome size evolution in Rhodophyta.</title>
        <authorList>
            <person name="Lee J."/>
            <person name="Yang E.C."/>
            <person name="Graf L."/>
            <person name="Yang J.H."/>
            <person name="Qiu H."/>
            <person name="Zel Zion U."/>
            <person name="Chan C.X."/>
            <person name="Stephens T.G."/>
            <person name="Weber A.P.M."/>
            <person name="Boo G.H."/>
            <person name="Boo S.M."/>
            <person name="Kim K.M."/>
            <person name="Shin Y."/>
            <person name="Jung M."/>
            <person name="Lee S.J."/>
            <person name="Yim H.S."/>
            <person name="Lee J.H."/>
            <person name="Bhattacharya D."/>
            <person name="Yoon H.S."/>
        </authorList>
    </citation>
    <scope>NUCLEOTIDE SEQUENCE [LARGE SCALE GENOMIC DNA]</scope>
    <source>
        <strain evidence="2 3">SKKU-2015</strain>
        <tissue evidence="2">Whole body</tissue>
    </source>
</reference>
<dbReference type="GO" id="GO:0005634">
    <property type="term" value="C:nucleus"/>
    <property type="evidence" value="ECO:0007669"/>
    <property type="project" value="TreeGrafter"/>
</dbReference>